<feature type="domain" description="ABC transporter" evidence="5">
    <location>
        <begin position="5"/>
        <end position="248"/>
    </location>
</feature>
<proteinExistence type="predicted"/>
<dbReference type="InterPro" id="IPR003439">
    <property type="entry name" value="ABC_transporter-like_ATP-bd"/>
</dbReference>
<gene>
    <name evidence="6" type="ORF">F1C12_20225</name>
</gene>
<evidence type="ECO:0000313" key="7">
    <source>
        <dbReference type="Proteomes" id="UP000515511"/>
    </source>
</evidence>
<sequence length="259" mass="28460">MSKRIEVNDLNVYYSKFLAVEGVSLTIEPRTVTAFIGPSGCGKSTFLRTLNRMHEVIPGAYVDGEVLIDGNNLYGTGVDPVLVRRQVGMVFQRPNPFPTMSIRDNVLAGVKLNNRRMSKSESDDLVEKSLQGANLWNEVKDRLNLPGSGLSGGQQQRLCIARAIAVSPDVLLMDEPCSALDPISTLAIEDLIEELKNDYTIVIVTHNMQQASRVSDRTAFFNIAGTGKPGKLIEYADTNMIFSNPTEQATEDYVSGRFG</sequence>
<dbReference type="InterPro" id="IPR005670">
    <property type="entry name" value="PstB-like"/>
</dbReference>
<dbReference type="GO" id="GO:0005315">
    <property type="term" value="F:phosphate transmembrane transporter activity"/>
    <property type="evidence" value="ECO:0007669"/>
    <property type="project" value="InterPro"/>
</dbReference>
<dbReference type="Pfam" id="PF00005">
    <property type="entry name" value="ABC_tran"/>
    <property type="match status" value="1"/>
</dbReference>
<evidence type="ECO:0000256" key="3">
    <source>
        <dbReference type="ARBA" id="ARBA00022840"/>
    </source>
</evidence>
<dbReference type="PROSITE" id="PS50893">
    <property type="entry name" value="ABC_TRANSPORTER_2"/>
    <property type="match status" value="1"/>
</dbReference>
<protein>
    <submittedName>
        <fullName evidence="6">Phosphate ABC transporter ATP-binding protein</fullName>
    </submittedName>
</protein>
<name>A0A7G6YFE5_9MICO</name>
<keyword evidence="1" id="KW-0813">Transport</keyword>
<dbReference type="GO" id="GO:0016887">
    <property type="term" value="F:ATP hydrolysis activity"/>
    <property type="evidence" value="ECO:0007669"/>
    <property type="project" value="InterPro"/>
</dbReference>
<dbReference type="PROSITE" id="PS00211">
    <property type="entry name" value="ABC_TRANSPORTER_1"/>
    <property type="match status" value="1"/>
</dbReference>
<dbReference type="GO" id="GO:0016020">
    <property type="term" value="C:membrane"/>
    <property type="evidence" value="ECO:0007669"/>
    <property type="project" value="InterPro"/>
</dbReference>
<dbReference type="AlphaFoldDB" id="A0A7G6YFE5"/>
<keyword evidence="2" id="KW-0547">Nucleotide-binding</keyword>
<dbReference type="PANTHER" id="PTHR43423:SF1">
    <property type="entry name" value="ABC TRANSPORTER I FAMILY MEMBER 17"/>
    <property type="match status" value="1"/>
</dbReference>
<dbReference type="SUPFAM" id="SSF52540">
    <property type="entry name" value="P-loop containing nucleoside triphosphate hydrolases"/>
    <property type="match status" value="1"/>
</dbReference>
<dbReference type="SMART" id="SM00382">
    <property type="entry name" value="AAA"/>
    <property type="match status" value="1"/>
</dbReference>
<dbReference type="RefSeq" id="WP_185276618.1">
    <property type="nucleotide sequence ID" value="NZ_CP043641.1"/>
</dbReference>
<dbReference type="GO" id="GO:0035435">
    <property type="term" value="P:phosphate ion transmembrane transport"/>
    <property type="evidence" value="ECO:0007669"/>
    <property type="project" value="InterPro"/>
</dbReference>
<dbReference type="Gene3D" id="3.40.50.300">
    <property type="entry name" value="P-loop containing nucleotide triphosphate hydrolases"/>
    <property type="match status" value="1"/>
</dbReference>
<evidence type="ECO:0000259" key="5">
    <source>
        <dbReference type="PROSITE" id="PS50893"/>
    </source>
</evidence>
<dbReference type="InterPro" id="IPR027417">
    <property type="entry name" value="P-loop_NTPase"/>
</dbReference>
<dbReference type="CDD" id="cd03260">
    <property type="entry name" value="ABC_PstB_phosphate_transporter"/>
    <property type="match status" value="1"/>
</dbReference>
<keyword evidence="3 6" id="KW-0067">ATP-binding</keyword>
<keyword evidence="4" id="KW-1278">Translocase</keyword>
<dbReference type="InterPro" id="IPR017871">
    <property type="entry name" value="ABC_transporter-like_CS"/>
</dbReference>
<dbReference type="PANTHER" id="PTHR43423">
    <property type="entry name" value="ABC TRANSPORTER I FAMILY MEMBER 17"/>
    <property type="match status" value="1"/>
</dbReference>
<evidence type="ECO:0000313" key="6">
    <source>
        <dbReference type="EMBL" id="QNE37210.1"/>
    </source>
</evidence>
<evidence type="ECO:0000256" key="1">
    <source>
        <dbReference type="ARBA" id="ARBA00022448"/>
    </source>
</evidence>
<accession>A0A7G6YFE5</accession>
<dbReference type="InterPro" id="IPR003593">
    <property type="entry name" value="AAA+_ATPase"/>
</dbReference>
<dbReference type="KEGG" id="lse:F1C12_20225"/>
<dbReference type="NCBIfam" id="TIGR00972">
    <property type="entry name" value="3a0107s01c2"/>
    <property type="match status" value="1"/>
</dbReference>
<evidence type="ECO:0000256" key="4">
    <source>
        <dbReference type="ARBA" id="ARBA00022967"/>
    </source>
</evidence>
<organism evidence="6 7">
    <name type="scientific">Leifsonia shinshuensis</name>
    <dbReference type="NCBI Taxonomy" id="150026"/>
    <lineage>
        <taxon>Bacteria</taxon>
        <taxon>Bacillati</taxon>
        <taxon>Actinomycetota</taxon>
        <taxon>Actinomycetes</taxon>
        <taxon>Micrococcales</taxon>
        <taxon>Microbacteriaceae</taxon>
        <taxon>Leifsonia</taxon>
    </lineage>
</organism>
<dbReference type="GO" id="GO:0005524">
    <property type="term" value="F:ATP binding"/>
    <property type="evidence" value="ECO:0007669"/>
    <property type="project" value="UniProtKB-KW"/>
</dbReference>
<dbReference type="Proteomes" id="UP000515511">
    <property type="component" value="Chromosome"/>
</dbReference>
<dbReference type="EMBL" id="CP043641">
    <property type="protein sequence ID" value="QNE37210.1"/>
    <property type="molecule type" value="Genomic_DNA"/>
</dbReference>
<evidence type="ECO:0000256" key="2">
    <source>
        <dbReference type="ARBA" id="ARBA00022741"/>
    </source>
</evidence>
<reference evidence="7" key="1">
    <citation type="submission" date="2019-09" db="EMBL/GenBank/DDBJ databases">
        <title>Antimicrobial potential of Antarctic Bacteria.</title>
        <authorList>
            <person name="Benaud N."/>
            <person name="Edwards R.J."/>
            <person name="Ferrari B.C."/>
        </authorList>
    </citation>
    <scope>NUCLEOTIDE SEQUENCE [LARGE SCALE GENOMIC DNA]</scope>
    <source>
        <strain evidence="7">INR9</strain>
    </source>
</reference>